<dbReference type="EMBL" id="JBHSWU010001352">
    <property type="protein sequence ID" value="MFC6726737.1"/>
    <property type="molecule type" value="Genomic_DNA"/>
</dbReference>
<comment type="caution">
    <text evidence="1">The sequence shown here is derived from an EMBL/GenBank/DDBJ whole genome shotgun (WGS) entry which is preliminary data.</text>
</comment>
<sequence length="100" mass="11388">HPRAPSARVDLVYRPTGEVAPGDPGSLDEFLAENYRFYTGSRPWYCEIDHDPWPLRSAAVDVRENTLFEANGFDRPDGDPLVHYARTLDVEADRLRSVRS</sequence>
<protein>
    <submittedName>
        <fullName evidence="1">DUF2071 domain-containing protein</fullName>
    </submittedName>
</protein>
<gene>
    <name evidence="1" type="ORF">ACFQE1_20660</name>
</gene>
<dbReference type="Proteomes" id="UP001596328">
    <property type="component" value="Unassembled WGS sequence"/>
</dbReference>
<reference evidence="1 2" key="1">
    <citation type="journal article" date="2019" name="Int. J. Syst. Evol. Microbiol.">
        <title>The Global Catalogue of Microorganisms (GCM) 10K type strain sequencing project: providing services to taxonomists for standard genome sequencing and annotation.</title>
        <authorList>
            <consortium name="The Broad Institute Genomics Platform"/>
            <consortium name="The Broad Institute Genome Sequencing Center for Infectious Disease"/>
            <person name="Wu L."/>
            <person name="Ma J."/>
        </authorList>
    </citation>
    <scope>NUCLEOTIDE SEQUENCE [LARGE SCALE GENOMIC DNA]</scope>
    <source>
        <strain evidence="1 2">NBRC 111368</strain>
    </source>
</reference>
<dbReference type="InterPro" id="IPR018644">
    <property type="entry name" value="DUF2071"/>
</dbReference>
<dbReference type="PANTHER" id="PTHR39186">
    <property type="entry name" value="DUF2071 FAMILY PROTEIN"/>
    <property type="match status" value="1"/>
</dbReference>
<organism evidence="1 2">
    <name type="scientific">Halobium palmae</name>
    <dbReference type="NCBI Taxonomy" id="1776492"/>
    <lineage>
        <taxon>Archaea</taxon>
        <taxon>Methanobacteriati</taxon>
        <taxon>Methanobacteriota</taxon>
        <taxon>Stenosarchaea group</taxon>
        <taxon>Halobacteria</taxon>
        <taxon>Halobacteriales</taxon>
        <taxon>Haloferacaceae</taxon>
        <taxon>Halobium</taxon>
    </lineage>
</organism>
<feature type="non-terminal residue" evidence="1">
    <location>
        <position position="1"/>
    </location>
</feature>
<name>A0ABD5S5D4_9EURY</name>
<keyword evidence="2" id="KW-1185">Reference proteome</keyword>
<dbReference type="AlphaFoldDB" id="A0ABD5S5D4"/>
<accession>A0ABD5S5D4</accession>
<evidence type="ECO:0000313" key="2">
    <source>
        <dbReference type="Proteomes" id="UP001596328"/>
    </source>
</evidence>
<dbReference type="PANTHER" id="PTHR39186:SF1">
    <property type="entry name" value="DUF2071 DOMAIN-CONTAINING PROTEIN"/>
    <property type="match status" value="1"/>
</dbReference>
<proteinExistence type="predicted"/>
<dbReference type="Pfam" id="PF09844">
    <property type="entry name" value="DUF2071"/>
    <property type="match status" value="1"/>
</dbReference>
<evidence type="ECO:0000313" key="1">
    <source>
        <dbReference type="EMBL" id="MFC6726737.1"/>
    </source>
</evidence>